<dbReference type="Pfam" id="PF13377">
    <property type="entry name" value="Peripla_BP_3"/>
    <property type="match status" value="1"/>
</dbReference>
<dbReference type="GO" id="GO:0000976">
    <property type="term" value="F:transcription cis-regulatory region binding"/>
    <property type="evidence" value="ECO:0007669"/>
    <property type="project" value="TreeGrafter"/>
</dbReference>
<dbReference type="Pfam" id="PF00356">
    <property type="entry name" value="LacI"/>
    <property type="match status" value="1"/>
</dbReference>
<gene>
    <name evidence="5" type="ORF">SAMN05444272_3112</name>
</gene>
<keyword evidence="6" id="KW-1185">Reference proteome</keyword>
<dbReference type="SUPFAM" id="SSF53822">
    <property type="entry name" value="Periplasmic binding protein-like I"/>
    <property type="match status" value="1"/>
</dbReference>
<dbReference type="CDD" id="cd06267">
    <property type="entry name" value="PBP1_LacI_sugar_binding-like"/>
    <property type="match status" value="1"/>
</dbReference>
<dbReference type="SMART" id="SM00354">
    <property type="entry name" value="HTH_LACI"/>
    <property type="match status" value="1"/>
</dbReference>
<dbReference type="PANTHER" id="PTHR30146">
    <property type="entry name" value="LACI-RELATED TRANSCRIPTIONAL REPRESSOR"/>
    <property type="match status" value="1"/>
</dbReference>
<dbReference type="Gene3D" id="1.10.260.40">
    <property type="entry name" value="lambda repressor-like DNA-binding domains"/>
    <property type="match status" value="1"/>
</dbReference>
<dbReference type="PANTHER" id="PTHR30146:SF153">
    <property type="entry name" value="LACTOSE OPERON REPRESSOR"/>
    <property type="match status" value="1"/>
</dbReference>
<keyword evidence="3" id="KW-0804">Transcription</keyword>
<sequence>MDHKQGPTLKDLAEASGLSIATVSKVLNNRDGASPANREKVLKLAADMGYQARGSKAAVPERLTLVMLDRFVTNNTFYNEIVDGVLAEAGNELIATDVRVLASATLCASDIEQLLAESPGPLVLIGIDRRDITEAVHRSATPAVIINGMDRDMNISSVSPDYHFGGWAATSALLDLGHRDIVHVTHPYRESIKRRLDGFRDALEEAGIAFDPDRHLLDLGDPNLVSIEARASIERFLDKRGSVPTAFFCVADIVALAAIQALKGRGLSVPEDVSVIGFDDLSIGAHSNPPLTTVRIDRQQLGRKAVRLLLERWSQADTSVERINMGVRLITRQSSGPVRTS</sequence>
<evidence type="ECO:0000313" key="6">
    <source>
        <dbReference type="Proteomes" id="UP000186002"/>
    </source>
</evidence>
<proteinExistence type="predicted"/>
<dbReference type="STRING" id="735517.SAMN05444272_3112"/>
<keyword evidence="2" id="KW-0238">DNA-binding</keyword>
<dbReference type="AlphaFoldDB" id="A0A1M7L8U3"/>
<dbReference type="Proteomes" id="UP000186002">
    <property type="component" value="Unassembled WGS sequence"/>
</dbReference>
<protein>
    <submittedName>
        <fullName evidence="5">Transcriptional regulator, LacI family</fullName>
    </submittedName>
</protein>
<dbReference type="OrthoDB" id="8433438at2"/>
<dbReference type="RefSeq" id="WP_073014225.1">
    <property type="nucleotide sequence ID" value="NZ_FRBW01000003.1"/>
</dbReference>
<dbReference type="InterPro" id="IPR028082">
    <property type="entry name" value="Peripla_BP_I"/>
</dbReference>
<dbReference type="InterPro" id="IPR010982">
    <property type="entry name" value="Lambda_DNA-bd_dom_sf"/>
</dbReference>
<evidence type="ECO:0000256" key="2">
    <source>
        <dbReference type="ARBA" id="ARBA00023125"/>
    </source>
</evidence>
<evidence type="ECO:0000256" key="1">
    <source>
        <dbReference type="ARBA" id="ARBA00023015"/>
    </source>
</evidence>
<dbReference type="Gene3D" id="3.40.50.2300">
    <property type="match status" value="2"/>
</dbReference>
<dbReference type="EMBL" id="FRBW01000003">
    <property type="protein sequence ID" value="SHM74184.1"/>
    <property type="molecule type" value="Genomic_DNA"/>
</dbReference>
<name>A0A1M7L8U3_9HYPH</name>
<evidence type="ECO:0000256" key="3">
    <source>
        <dbReference type="ARBA" id="ARBA00023163"/>
    </source>
</evidence>
<keyword evidence="1" id="KW-0805">Transcription regulation</keyword>
<dbReference type="GO" id="GO:0003700">
    <property type="term" value="F:DNA-binding transcription factor activity"/>
    <property type="evidence" value="ECO:0007669"/>
    <property type="project" value="TreeGrafter"/>
</dbReference>
<evidence type="ECO:0000259" key="4">
    <source>
        <dbReference type="PROSITE" id="PS50932"/>
    </source>
</evidence>
<evidence type="ECO:0000313" key="5">
    <source>
        <dbReference type="EMBL" id="SHM74184.1"/>
    </source>
</evidence>
<feature type="domain" description="HTH lacI-type" evidence="4">
    <location>
        <begin position="7"/>
        <end position="61"/>
    </location>
</feature>
<dbReference type="InterPro" id="IPR000843">
    <property type="entry name" value="HTH_LacI"/>
</dbReference>
<dbReference type="CDD" id="cd01392">
    <property type="entry name" value="HTH_LacI"/>
    <property type="match status" value="1"/>
</dbReference>
<dbReference type="PROSITE" id="PS50932">
    <property type="entry name" value="HTH_LACI_2"/>
    <property type="match status" value="1"/>
</dbReference>
<dbReference type="InterPro" id="IPR046335">
    <property type="entry name" value="LacI/GalR-like_sensor"/>
</dbReference>
<organism evidence="5 6">
    <name type="scientific">Roseibium suaedae</name>
    <dbReference type="NCBI Taxonomy" id="735517"/>
    <lineage>
        <taxon>Bacteria</taxon>
        <taxon>Pseudomonadati</taxon>
        <taxon>Pseudomonadota</taxon>
        <taxon>Alphaproteobacteria</taxon>
        <taxon>Hyphomicrobiales</taxon>
        <taxon>Stappiaceae</taxon>
        <taxon>Roseibium</taxon>
    </lineage>
</organism>
<accession>A0A1M7L8U3</accession>
<reference evidence="5 6" key="1">
    <citation type="submission" date="2016-11" db="EMBL/GenBank/DDBJ databases">
        <authorList>
            <person name="Jaros S."/>
            <person name="Januszkiewicz K."/>
            <person name="Wedrychowicz H."/>
        </authorList>
    </citation>
    <scope>NUCLEOTIDE SEQUENCE [LARGE SCALE GENOMIC DNA]</scope>
    <source>
        <strain evidence="5 6">DSM 22153</strain>
    </source>
</reference>
<dbReference type="SUPFAM" id="SSF47413">
    <property type="entry name" value="lambda repressor-like DNA-binding domains"/>
    <property type="match status" value="1"/>
</dbReference>